<evidence type="ECO:0000256" key="2">
    <source>
        <dbReference type="SAM" id="Phobius"/>
    </source>
</evidence>
<organism evidence="3 4">
    <name type="scientific">Pleuronectes platessa</name>
    <name type="common">European plaice</name>
    <dbReference type="NCBI Taxonomy" id="8262"/>
    <lineage>
        <taxon>Eukaryota</taxon>
        <taxon>Metazoa</taxon>
        <taxon>Chordata</taxon>
        <taxon>Craniata</taxon>
        <taxon>Vertebrata</taxon>
        <taxon>Euteleostomi</taxon>
        <taxon>Actinopterygii</taxon>
        <taxon>Neopterygii</taxon>
        <taxon>Teleostei</taxon>
        <taxon>Neoteleostei</taxon>
        <taxon>Acanthomorphata</taxon>
        <taxon>Carangaria</taxon>
        <taxon>Pleuronectiformes</taxon>
        <taxon>Pleuronectoidei</taxon>
        <taxon>Pleuronectidae</taxon>
        <taxon>Pleuronectes</taxon>
    </lineage>
</organism>
<keyword evidence="2" id="KW-0812">Transmembrane</keyword>
<proteinExistence type="predicted"/>
<keyword evidence="4" id="KW-1185">Reference proteome</keyword>
<accession>A0A9N7V7V2</accession>
<dbReference type="EMBL" id="CADEAL010003402">
    <property type="protein sequence ID" value="CAB1444557.1"/>
    <property type="molecule type" value="Genomic_DNA"/>
</dbReference>
<feature type="transmembrane region" description="Helical" evidence="2">
    <location>
        <begin position="13"/>
        <end position="34"/>
    </location>
</feature>
<evidence type="ECO:0000256" key="1">
    <source>
        <dbReference type="SAM" id="MobiDB-lite"/>
    </source>
</evidence>
<comment type="caution">
    <text evidence="3">The sequence shown here is derived from an EMBL/GenBank/DDBJ whole genome shotgun (WGS) entry which is preliminary data.</text>
</comment>
<name>A0A9N7V7V2_PLEPL</name>
<feature type="region of interest" description="Disordered" evidence="1">
    <location>
        <begin position="79"/>
        <end position="116"/>
    </location>
</feature>
<dbReference type="AlphaFoldDB" id="A0A9N7V7V2"/>
<keyword evidence="2" id="KW-1133">Transmembrane helix</keyword>
<sequence>MVELLVELLLVELLVELVPADLLFLFLLLLLLFLSSKATEPDREMLQLHIHTLTLLPFSSICWGWGGLLSSVAPQPGPAALTPGGQRSADHSAIATTTHQTARGGHQEEPALISGK</sequence>
<reference evidence="3" key="1">
    <citation type="submission" date="2020-03" db="EMBL/GenBank/DDBJ databases">
        <authorList>
            <person name="Weist P."/>
        </authorList>
    </citation>
    <scope>NUCLEOTIDE SEQUENCE</scope>
</reference>
<evidence type="ECO:0000313" key="3">
    <source>
        <dbReference type="EMBL" id="CAB1444557.1"/>
    </source>
</evidence>
<keyword evidence="2" id="KW-0472">Membrane</keyword>
<dbReference type="Proteomes" id="UP001153269">
    <property type="component" value="Unassembled WGS sequence"/>
</dbReference>
<gene>
    <name evidence="3" type="ORF">PLEPLA_LOCUS32273</name>
</gene>
<protein>
    <submittedName>
        <fullName evidence="3">Uncharacterized protein</fullName>
    </submittedName>
</protein>
<evidence type="ECO:0000313" key="4">
    <source>
        <dbReference type="Proteomes" id="UP001153269"/>
    </source>
</evidence>